<organism evidence="2 3">
    <name type="scientific">Streptomyces europaeiscabiei</name>
    <dbReference type="NCBI Taxonomy" id="146819"/>
    <lineage>
        <taxon>Bacteria</taxon>
        <taxon>Bacillati</taxon>
        <taxon>Actinomycetota</taxon>
        <taxon>Actinomycetes</taxon>
        <taxon>Kitasatosporales</taxon>
        <taxon>Streptomycetaceae</taxon>
        <taxon>Streptomyces</taxon>
    </lineage>
</organism>
<protein>
    <submittedName>
        <fullName evidence="2">Uncharacterized protein</fullName>
    </submittedName>
</protein>
<dbReference type="Proteomes" id="UP001273589">
    <property type="component" value="Unassembled WGS sequence"/>
</dbReference>
<sequence length="82" mass="8348">MSTARDEICFANRFGRLSALDGATGGELWRTDALDDPGDIAAEAPPGVLLVDDAIVAVAGDTALSVNPHEPKARPSASATGD</sequence>
<proteinExistence type="predicted"/>
<dbReference type="InterPro" id="IPR011047">
    <property type="entry name" value="Quinoprotein_ADH-like_sf"/>
</dbReference>
<accession>A0AAJ2UJW4</accession>
<evidence type="ECO:0000313" key="2">
    <source>
        <dbReference type="EMBL" id="MDX3129011.1"/>
    </source>
</evidence>
<dbReference type="Gene3D" id="2.130.10.10">
    <property type="entry name" value="YVTN repeat-like/Quinoprotein amine dehydrogenase"/>
    <property type="match status" value="1"/>
</dbReference>
<gene>
    <name evidence="2" type="ORF">PV367_04175</name>
</gene>
<dbReference type="InterPro" id="IPR015943">
    <property type="entry name" value="WD40/YVTN_repeat-like_dom_sf"/>
</dbReference>
<dbReference type="SUPFAM" id="SSF50998">
    <property type="entry name" value="Quinoprotein alcohol dehydrogenase-like"/>
    <property type="match status" value="1"/>
</dbReference>
<feature type="region of interest" description="Disordered" evidence="1">
    <location>
        <begin position="63"/>
        <end position="82"/>
    </location>
</feature>
<evidence type="ECO:0000256" key="1">
    <source>
        <dbReference type="SAM" id="MobiDB-lite"/>
    </source>
</evidence>
<reference evidence="2" key="1">
    <citation type="journal article" date="2023" name="Microb. Genom.">
        <title>Mesoterricola silvestris gen. nov., sp. nov., Mesoterricola sediminis sp. nov., Geothrix oryzae sp. nov., Geothrix edaphica sp. nov., Geothrix rubra sp. nov., and Geothrix limicola sp. nov., six novel members of Acidobacteriota isolated from soils.</title>
        <authorList>
            <person name="Weisberg A.J."/>
            <person name="Pearce E."/>
            <person name="Kramer C.G."/>
            <person name="Chang J.H."/>
            <person name="Clarke C.R."/>
        </authorList>
    </citation>
    <scope>NUCLEOTIDE SEQUENCE</scope>
    <source>
        <strain evidence="2">ND06-05F</strain>
    </source>
</reference>
<evidence type="ECO:0000313" key="3">
    <source>
        <dbReference type="Proteomes" id="UP001273589"/>
    </source>
</evidence>
<dbReference type="AlphaFoldDB" id="A0AAJ2UJW4"/>
<comment type="caution">
    <text evidence="2">The sequence shown here is derived from an EMBL/GenBank/DDBJ whole genome shotgun (WGS) entry which is preliminary data.</text>
</comment>
<name>A0AAJ2UJW4_9ACTN</name>
<dbReference type="RefSeq" id="WP_319689470.1">
    <property type="nucleotide sequence ID" value="NZ_JARAWN010000014.1"/>
</dbReference>
<dbReference type="EMBL" id="JARAWN010000014">
    <property type="protein sequence ID" value="MDX3129011.1"/>
    <property type="molecule type" value="Genomic_DNA"/>
</dbReference>